<dbReference type="CDD" id="cd12914">
    <property type="entry name" value="PDC1_DGC_like"/>
    <property type="match status" value="1"/>
</dbReference>
<evidence type="ECO:0000256" key="13">
    <source>
        <dbReference type="ARBA" id="ARBA00023136"/>
    </source>
</evidence>
<dbReference type="SMART" id="SM00388">
    <property type="entry name" value="HisKA"/>
    <property type="match status" value="1"/>
</dbReference>
<evidence type="ECO:0000256" key="4">
    <source>
        <dbReference type="ARBA" id="ARBA00022475"/>
    </source>
</evidence>
<dbReference type="Pfam" id="PF00512">
    <property type="entry name" value="HisKA"/>
    <property type="match status" value="1"/>
</dbReference>
<dbReference type="InterPro" id="IPR004358">
    <property type="entry name" value="Sig_transdc_His_kin-like_C"/>
</dbReference>
<feature type="domain" description="Histidine kinase" evidence="16">
    <location>
        <begin position="369"/>
        <end position="578"/>
    </location>
</feature>
<accession>A0A4R6VPH6</accession>
<keyword evidence="4" id="KW-1003">Cell membrane</keyword>
<evidence type="ECO:0000256" key="6">
    <source>
        <dbReference type="ARBA" id="ARBA00022679"/>
    </source>
</evidence>
<dbReference type="Gene3D" id="6.10.250.3020">
    <property type="match status" value="1"/>
</dbReference>
<keyword evidence="12" id="KW-0902">Two-component regulatory system</keyword>
<evidence type="ECO:0000256" key="12">
    <source>
        <dbReference type="ARBA" id="ARBA00023012"/>
    </source>
</evidence>
<keyword evidence="9 17" id="KW-0418">Kinase</keyword>
<dbReference type="Pfam" id="PF02743">
    <property type="entry name" value="dCache_1"/>
    <property type="match status" value="1"/>
</dbReference>
<dbReference type="SUPFAM" id="SSF55874">
    <property type="entry name" value="ATPase domain of HSP90 chaperone/DNA topoisomerase II/histidine kinase"/>
    <property type="match status" value="1"/>
</dbReference>
<dbReference type="GO" id="GO:0005524">
    <property type="term" value="F:ATP binding"/>
    <property type="evidence" value="ECO:0007669"/>
    <property type="project" value="UniProtKB-KW"/>
</dbReference>
<gene>
    <name evidence="17" type="ORF">ATL17_2153</name>
</gene>
<dbReference type="EMBL" id="SNYR01000002">
    <property type="protein sequence ID" value="TDQ64140.1"/>
    <property type="molecule type" value="Genomic_DNA"/>
</dbReference>
<evidence type="ECO:0000256" key="15">
    <source>
        <dbReference type="SAM" id="Phobius"/>
    </source>
</evidence>
<dbReference type="GO" id="GO:0005886">
    <property type="term" value="C:plasma membrane"/>
    <property type="evidence" value="ECO:0007669"/>
    <property type="project" value="UniProtKB-SubCell"/>
</dbReference>
<evidence type="ECO:0000256" key="2">
    <source>
        <dbReference type="ARBA" id="ARBA00004651"/>
    </source>
</evidence>
<dbReference type="InterPro" id="IPR005467">
    <property type="entry name" value="His_kinase_dom"/>
</dbReference>
<proteinExistence type="predicted"/>
<dbReference type="OrthoDB" id="7568856at2"/>
<feature type="transmembrane region" description="Helical" evidence="15">
    <location>
        <begin position="293"/>
        <end position="314"/>
    </location>
</feature>
<name>A0A4R6VPH6_9HYPH</name>
<evidence type="ECO:0000256" key="14">
    <source>
        <dbReference type="SAM" id="Coils"/>
    </source>
</evidence>
<feature type="transmembrane region" description="Helical" evidence="15">
    <location>
        <begin position="17"/>
        <end position="38"/>
    </location>
</feature>
<dbReference type="AlphaFoldDB" id="A0A4R6VPH6"/>
<dbReference type="Gene3D" id="3.30.565.10">
    <property type="entry name" value="Histidine kinase-like ATPase, C-terminal domain"/>
    <property type="match status" value="1"/>
</dbReference>
<feature type="coiled-coil region" evidence="14">
    <location>
        <begin position="333"/>
        <end position="360"/>
    </location>
</feature>
<evidence type="ECO:0000256" key="11">
    <source>
        <dbReference type="ARBA" id="ARBA00022989"/>
    </source>
</evidence>
<evidence type="ECO:0000313" key="17">
    <source>
        <dbReference type="EMBL" id="TDQ64140.1"/>
    </source>
</evidence>
<dbReference type="InterPro" id="IPR029151">
    <property type="entry name" value="Sensor-like_sf"/>
</dbReference>
<evidence type="ECO:0000256" key="9">
    <source>
        <dbReference type="ARBA" id="ARBA00022777"/>
    </source>
</evidence>
<organism evidence="17 18">
    <name type="scientific">Maritalea mobilis</name>
    <dbReference type="NCBI Taxonomy" id="483324"/>
    <lineage>
        <taxon>Bacteria</taxon>
        <taxon>Pseudomonadati</taxon>
        <taxon>Pseudomonadota</taxon>
        <taxon>Alphaproteobacteria</taxon>
        <taxon>Hyphomicrobiales</taxon>
        <taxon>Devosiaceae</taxon>
        <taxon>Maritalea</taxon>
    </lineage>
</organism>
<dbReference type="CDD" id="cd00082">
    <property type="entry name" value="HisKA"/>
    <property type="match status" value="1"/>
</dbReference>
<dbReference type="SUPFAM" id="SSF47384">
    <property type="entry name" value="Homodimeric domain of signal transducing histidine kinase"/>
    <property type="match status" value="1"/>
</dbReference>
<keyword evidence="14" id="KW-0175">Coiled coil</keyword>
<keyword evidence="11 15" id="KW-1133">Transmembrane helix</keyword>
<keyword evidence="18" id="KW-1185">Reference proteome</keyword>
<dbReference type="PIRSF" id="PIRSF036431">
    <property type="entry name" value="STHK_DctB"/>
    <property type="match status" value="1"/>
</dbReference>
<dbReference type="InterPro" id="IPR033479">
    <property type="entry name" value="dCache_1"/>
</dbReference>
<sequence>MFAAGTTSSLQYQRRRLAAVLIAIFLLAVSFLVIYAAAFSTFKASELERAEGRAEFYRTTLESALDRLEHLPFIVGQDPAVVRGLTDPDSRDALNRRLADFASRANAEALYVMDLTGLTVAASNYAEPVNFIGENYSFRPYFQTAKSGQRGKFFAIGATTKRPGFFVAEPVRNLAGKIIGVIALKIELDELVAAWQASGEKILITNLDTIIVLASQPDWHYRTLLPISEERLLDIRNMRQFGQEALQPLDWTRLDDDEIDFAGERHIGVRVPVKSQPWQLHFIVSTAGLQERALFVVFLAAISVALLAILFIFWRSERLRRALHASHQDRQRLLREIEERKATEKALAKTQKELEKSSRMAALGQLAASVTHELGQPLSAMRNYIAIEEMGATQKPDSLATRLSSLVRRMENITRDLRFFSQPKQDQQSPFDISRAIDNAVGLVRHDVQAKEIELQVKAPSPGAQILGNSARFEQVLVNLLRNAISAVDNVDAPRIEIGWTLELGQVVIFVADNGHGLKGQQIEDLQEPFRTDKPSGEGMGLGLAISASIVKEHAGELFAEDNDHGGATFTVLVPPLTPLDEESTE</sequence>
<dbReference type="InterPro" id="IPR003594">
    <property type="entry name" value="HATPase_dom"/>
</dbReference>
<evidence type="ECO:0000259" key="16">
    <source>
        <dbReference type="PROSITE" id="PS50109"/>
    </source>
</evidence>
<dbReference type="SMART" id="SM00387">
    <property type="entry name" value="HATPase_c"/>
    <property type="match status" value="1"/>
</dbReference>
<evidence type="ECO:0000256" key="8">
    <source>
        <dbReference type="ARBA" id="ARBA00022741"/>
    </source>
</evidence>
<dbReference type="PANTHER" id="PTHR43065">
    <property type="entry name" value="SENSOR HISTIDINE KINASE"/>
    <property type="match status" value="1"/>
</dbReference>
<dbReference type="InterPro" id="IPR017055">
    <property type="entry name" value="Sig_transdc_His_kinase_DctB"/>
</dbReference>
<keyword evidence="13 15" id="KW-0472">Membrane</keyword>
<dbReference type="Proteomes" id="UP000295391">
    <property type="component" value="Unassembled WGS sequence"/>
</dbReference>
<keyword evidence="8" id="KW-0547">Nucleotide-binding</keyword>
<keyword evidence="10" id="KW-0067">ATP-binding</keyword>
<reference evidence="17 18" key="1">
    <citation type="submission" date="2019-03" db="EMBL/GenBank/DDBJ databases">
        <title>Genomic Encyclopedia of Type Strains, Phase III (KMG-III): the genomes of soil and plant-associated and newly described type strains.</title>
        <authorList>
            <person name="Whitman W."/>
        </authorList>
    </citation>
    <scope>NUCLEOTIDE SEQUENCE [LARGE SCALE GENOMIC DNA]</scope>
    <source>
        <strain evidence="17 18">CGMCC 1.7002</strain>
    </source>
</reference>
<dbReference type="PROSITE" id="PS50109">
    <property type="entry name" value="HIS_KIN"/>
    <property type="match status" value="1"/>
</dbReference>
<evidence type="ECO:0000256" key="7">
    <source>
        <dbReference type="ARBA" id="ARBA00022692"/>
    </source>
</evidence>
<evidence type="ECO:0000256" key="10">
    <source>
        <dbReference type="ARBA" id="ARBA00022840"/>
    </source>
</evidence>
<dbReference type="SUPFAM" id="SSF103190">
    <property type="entry name" value="Sensory domain-like"/>
    <property type="match status" value="1"/>
</dbReference>
<dbReference type="InterPro" id="IPR036097">
    <property type="entry name" value="HisK_dim/P_sf"/>
</dbReference>
<dbReference type="PRINTS" id="PR00344">
    <property type="entry name" value="BCTRLSENSOR"/>
</dbReference>
<dbReference type="Pfam" id="PF02518">
    <property type="entry name" value="HATPase_c"/>
    <property type="match status" value="1"/>
</dbReference>
<evidence type="ECO:0000256" key="5">
    <source>
        <dbReference type="ARBA" id="ARBA00022553"/>
    </source>
</evidence>
<evidence type="ECO:0000313" key="18">
    <source>
        <dbReference type="Proteomes" id="UP000295391"/>
    </source>
</evidence>
<comment type="catalytic activity">
    <reaction evidence="1">
        <text>ATP + protein L-histidine = ADP + protein N-phospho-L-histidine.</text>
        <dbReference type="EC" id="2.7.13.3"/>
    </reaction>
</comment>
<protein>
    <recommendedName>
        <fullName evidence="3">histidine kinase</fullName>
        <ecNumber evidence="3">2.7.13.3</ecNumber>
    </recommendedName>
</protein>
<keyword evidence="5" id="KW-0597">Phosphoprotein</keyword>
<dbReference type="RefSeq" id="WP_133572765.1">
    <property type="nucleotide sequence ID" value="NZ_SNYR01000002.1"/>
</dbReference>
<evidence type="ECO:0000256" key="1">
    <source>
        <dbReference type="ARBA" id="ARBA00000085"/>
    </source>
</evidence>
<dbReference type="Gene3D" id="3.30.450.20">
    <property type="entry name" value="PAS domain"/>
    <property type="match status" value="2"/>
</dbReference>
<comment type="subcellular location">
    <subcellularLocation>
        <location evidence="2">Cell membrane</location>
        <topology evidence="2">Multi-pass membrane protein</topology>
    </subcellularLocation>
</comment>
<keyword evidence="6" id="KW-0808">Transferase</keyword>
<evidence type="ECO:0000256" key="3">
    <source>
        <dbReference type="ARBA" id="ARBA00012438"/>
    </source>
</evidence>
<dbReference type="InterPro" id="IPR003661">
    <property type="entry name" value="HisK_dim/P_dom"/>
</dbReference>
<keyword evidence="7 15" id="KW-0812">Transmembrane</keyword>
<dbReference type="EC" id="2.7.13.3" evidence="3"/>
<dbReference type="GO" id="GO:0000155">
    <property type="term" value="F:phosphorelay sensor kinase activity"/>
    <property type="evidence" value="ECO:0007669"/>
    <property type="project" value="InterPro"/>
</dbReference>
<dbReference type="InterPro" id="IPR036890">
    <property type="entry name" value="HATPase_C_sf"/>
</dbReference>
<comment type="caution">
    <text evidence="17">The sequence shown here is derived from an EMBL/GenBank/DDBJ whole genome shotgun (WGS) entry which is preliminary data.</text>
</comment>
<dbReference type="Gene3D" id="1.10.287.130">
    <property type="match status" value="1"/>
</dbReference>
<dbReference type="PANTHER" id="PTHR43065:SF46">
    <property type="entry name" value="C4-DICARBOXYLATE TRANSPORT SENSOR PROTEIN DCTB"/>
    <property type="match status" value="1"/>
</dbReference>